<dbReference type="Pfam" id="PF00535">
    <property type="entry name" value="Glycos_transf_2"/>
    <property type="match status" value="1"/>
</dbReference>
<dbReference type="Proteomes" id="UP000186141">
    <property type="component" value="Unassembled WGS sequence"/>
</dbReference>
<name>A0A1N7QH50_9RHOB</name>
<dbReference type="AlphaFoldDB" id="A0A1N7QH50"/>
<dbReference type="GO" id="GO:0044010">
    <property type="term" value="P:single-species biofilm formation"/>
    <property type="evidence" value="ECO:0007669"/>
    <property type="project" value="TreeGrafter"/>
</dbReference>
<dbReference type="OrthoDB" id="9802649at2"/>
<dbReference type="RefSeq" id="WP_076533927.1">
    <property type="nucleotide sequence ID" value="NZ_BMEH01000011.1"/>
</dbReference>
<protein>
    <submittedName>
        <fullName evidence="2">Glycosyltransferase involved in cell wall bisynthesis</fullName>
    </submittedName>
</protein>
<dbReference type="STRING" id="1086013.SAMN05421774_11129"/>
<evidence type="ECO:0000259" key="1">
    <source>
        <dbReference type="Pfam" id="PF00535"/>
    </source>
</evidence>
<gene>
    <name evidence="2" type="ORF">SAMN05421774_11129</name>
</gene>
<keyword evidence="3" id="KW-1185">Reference proteome</keyword>
<dbReference type="PANTHER" id="PTHR43685">
    <property type="entry name" value="GLYCOSYLTRANSFERASE"/>
    <property type="match status" value="1"/>
</dbReference>
<evidence type="ECO:0000313" key="2">
    <source>
        <dbReference type="EMBL" id="SIT22156.1"/>
    </source>
</evidence>
<dbReference type="SUPFAM" id="SSF53448">
    <property type="entry name" value="Nucleotide-diphospho-sugar transferases"/>
    <property type="match status" value="1"/>
</dbReference>
<organism evidence="2 3">
    <name type="scientific">Gemmobacter megaterium</name>
    <dbReference type="NCBI Taxonomy" id="1086013"/>
    <lineage>
        <taxon>Bacteria</taxon>
        <taxon>Pseudomonadati</taxon>
        <taxon>Pseudomonadota</taxon>
        <taxon>Alphaproteobacteria</taxon>
        <taxon>Rhodobacterales</taxon>
        <taxon>Paracoccaceae</taxon>
        <taxon>Gemmobacter</taxon>
    </lineage>
</organism>
<accession>A0A1N7QH50</accession>
<keyword evidence="2" id="KW-0808">Transferase</keyword>
<dbReference type="InterPro" id="IPR001173">
    <property type="entry name" value="Glyco_trans_2-like"/>
</dbReference>
<dbReference type="GO" id="GO:0016740">
    <property type="term" value="F:transferase activity"/>
    <property type="evidence" value="ECO:0007669"/>
    <property type="project" value="UniProtKB-KW"/>
</dbReference>
<dbReference type="CDD" id="cd00761">
    <property type="entry name" value="Glyco_tranf_GTA_type"/>
    <property type="match status" value="1"/>
</dbReference>
<dbReference type="PANTHER" id="PTHR43685:SF2">
    <property type="entry name" value="GLYCOSYLTRANSFERASE 2-LIKE DOMAIN-CONTAINING PROTEIN"/>
    <property type="match status" value="1"/>
</dbReference>
<reference evidence="2 3" key="1">
    <citation type="submission" date="2017-01" db="EMBL/GenBank/DDBJ databases">
        <authorList>
            <person name="Mah S.A."/>
            <person name="Swanson W.J."/>
            <person name="Moy G.W."/>
            <person name="Vacquier V.D."/>
        </authorList>
    </citation>
    <scope>NUCLEOTIDE SEQUENCE [LARGE SCALE GENOMIC DNA]</scope>
    <source>
        <strain evidence="2 3">DSM 26375</strain>
    </source>
</reference>
<dbReference type="InterPro" id="IPR050834">
    <property type="entry name" value="Glycosyltransf_2"/>
</dbReference>
<dbReference type="EMBL" id="FTOT01000011">
    <property type="protein sequence ID" value="SIT22156.1"/>
    <property type="molecule type" value="Genomic_DNA"/>
</dbReference>
<evidence type="ECO:0000313" key="3">
    <source>
        <dbReference type="Proteomes" id="UP000186141"/>
    </source>
</evidence>
<proteinExistence type="predicted"/>
<dbReference type="Gene3D" id="3.90.550.10">
    <property type="entry name" value="Spore Coat Polysaccharide Biosynthesis Protein SpsA, Chain A"/>
    <property type="match status" value="1"/>
</dbReference>
<feature type="domain" description="Glycosyltransferase 2-like" evidence="1">
    <location>
        <begin position="14"/>
        <end position="131"/>
    </location>
</feature>
<sequence>MTGAAPTVPVPAVSVIVPFRNAAATLGATLDSLAAQSLPDWEALLIDDASEDAGPALAAARVAADPRFRLIRTGARAGVAGARNLGIRAARGRWLACLDADDLWLPDKLALQLPVLRQGAPLVFSSYARVDAAGRVLRVVEARAHLCHADMLAGNPIGCLTAIWDSQRFAGAEFPALPLHEDYAFWLQLLRTGACAVGLRPVLARYRVGAGSHSGQKLRAARATWSILRDEPGVGPWRAATGFARYALKAVRHRL</sequence>
<dbReference type="InterPro" id="IPR029044">
    <property type="entry name" value="Nucleotide-diphossugar_trans"/>
</dbReference>